<dbReference type="InterPro" id="IPR050114">
    <property type="entry name" value="UPF0173_UPF0282_UlaG_hydrolase"/>
</dbReference>
<dbReference type="Pfam" id="PF12706">
    <property type="entry name" value="Lactamase_B_2"/>
    <property type="match status" value="1"/>
</dbReference>
<protein>
    <submittedName>
        <fullName evidence="2">Uncharacterized protein</fullName>
    </submittedName>
</protein>
<dbReference type="GO" id="GO:0016787">
    <property type="term" value="F:hydrolase activity"/>
    <property type="evidence" value="ECO:0007669"/>
    <property type="project" value="UniProtKB-KW"/>
</dbReference>
<dbReference type="SUPFAM" id="SSF56281">
    <property type="entry name" value="Metallo-hydrolase/oxidoreductase"/>
    <property type="match status" value="1"/>
</dbReference>
<dbReference type="SMART" id="SM00849">
    <property type="entry name" value="Lactamase_B"/>
    <property type="match status" value="1"/>
</dbReference>
<gene>
    <name evidence="2" type="ORF">B4147_0286</name>
</gene>
<comment type="caution">
    <text evidence="2">The sequence shown here is derived from an EMBL/GenBank/DDBJ whole genome shotgun (WGS) entry which is preliminary data.</text>
</comment>
<evidence type="ECO:0000256" key="1">
    <source>
        <dbReference type="ARBA" id="ARBA00022801"/>
    </source>
</evidence>
<name>A0A0G8BTN5_9BACI</name>
<reference evidence="3" key="2">
    <citation type="submission" date="2015-04" db="EMBL/GenBank/DDBJ databases">
        <title>Draft Genome Sequences of Eight Spore-Forming Food Isolates of Bacillus cereus Genome sequencing.</title>
        <authorList>
            <person name="Krawcyk A.O."/>
            <person name="de Jong A."/>
            <person name="Eijlander R.T."/>
            <person name="Berendsen E.M."/>
            <person name="Holsappel S."/>
            <person name="Wells-Bennik M."/>
            <person name="Kuipers O.P."/>
        </authorList>
    </citation>
    <scope>NUCLEOTIDE SEQUENCE [LARGE SCALE GENOMIC DNA]</scope>
    <source>
        <strain evidence="3">B4147</strain>
    </source>
</reference>
<dbReference type="InterPro" id="IPR036866">
    <property type="entry name" value="RibonucZ/Hydroxyglut_hydro"/>
</dbReference>
<dbReference type="PATRIC" id="fig|1396.433.peg.1057"/>
<dbReference type="InterPro" id="IPR001279">
    <property type="entry name" value="Metallo-B-lactamas"/>
</dbReference>
<sequence>MDIRLIRNATLVVHYADKKFLIDPFLADKGSTPPFPNTPNQDMRNPLVSLPISIEEIIQVDAVIITHLHPDHFDEVAKKVLPKDIKIYAQNEHDIEAINKEGFHNIESLQHVTNIEEIKLFKTNGQHGTGEITKFTGEVSGIVFNHPDEPRLYVAGDTIWCNDVQQAIDTHDPEVIVINGGAAQFLEGGPITMTKEDIYDTKQAAPQAKIIVSHMESLNHCLLTRKELNDFIDEKGLSNTILVPSDGESYSF</sequence>
<dbReference type="PANTHER" id="PTHR43546">
    <property type="entry name" value="UPF0173 METAL-DEPENDENT HYDROLASE MJ1163-RELATED"/>
    <property type="match status" value="1"/>
</dbReference>
<dbReference type="AlphaFoldDB" id="A0A0G8BTN5"/>
<evidence type="ECO:0000313" key="3">
    <source>
        <dbReference type="Proteomes" id="UP000035350"/>
    </source>
</evidence>
<dbReference type="Proteomes" id="UP000035350">
    <property type="component" value="Unassembled WGS sequence"/>
</dbReference>
<dbReference type="Gene3D" id="3.60.15.10">
    <property type="entry name" value="Ribonuclease Z/Hydroxyacylglutathione hydrolase-like"/>
    <property type="match status" value="1"/>
</dbReference>
<dbReference type="EMBL" id="LCYN01000039">
    <property type="protein sequence ID" value="KKZ90923.1"/>
    <property type="molecule type" value="Genomic_DNA"/>
</dbReference>
<organism evidence="2 3">
    <name type="scientific">Bacillus wiedmannii</name>
    <dbReference type="NCBI Taxonomy" id="1890302"/>
    <lineage>
        <taxon>Bacteria</taxon>
        <taxon>Bacillati</taxon>
        <taxon>Bacillota</taxon>
        <taxon>Bacilli</taxon>
        <taxon>Bacillales</taxon>
        <taxon>Bacillaceae</taxon>
        <taxon>Bacillus</taxon>
        <taxon>Bacillus cereus group</taxon>
    </lineage>
</organism>
<reference evidence="2 3" key="1">
    <citation type="journal article" date="2015" name="Genome Announc.">
        <title>Next-Generation Whole-Genome Sequencing of Eight Strains of Bacillus cereus, Isolated from Food.</title>
        <authorList>
            <person name="Krawczyk A.O."/>
            <person name="de Jong A."/>
            <person name="Eijlander R.T."/>
            <person name="Berendsen E.M."/>
            <person name="Holsappel S."/>
            <person name="Wells-Bennik M.H."/>
            <person name="Kuipers O.P."/>
        </authorList>
    </citation>
    <scope>NUCLEOTIDE SEQUENCE [LARGE SCALE GENOMIC DNA]</scope>
    <source>
        <strain evidence="2 3">B4147</strain>
    </source>
</reference>
<accession>A0A0G8BTN5</accession>
<dbReference type="RefSeq" id="WP_046960389.1">
    <property type="nucleotide sequence ID" value="NZ_LCYN01000039.1"/>
</dbReference>
<proteinExistence type="predicted"/>
<dbReference type="PANTHER" id="PTHR43546:SF9">
    <property type="entry name" value="L-ASCORBATE-6-PHOSPHATE LACTONASE ULAG-RELATED"/>
    <property type="match status" value="1"/>
</dbReference>
<evidence type="ECO:0000313" key="2">
    <source>
        <dbReference type="EMBL" id="KKZ90923.1"/>
    </source>
</evidence>
<keyword evidence="1" id="KW-0378">Hydrolase</keyword>